<organism evidence="2 3">
    <name type="scientific">Streptomyces rapamycinicus</name>
    <dbReference type="NCBI Taxonomy" id="1226757"/>
    <lineage>
        <taxon>Bacteria</taxon>
        <taxon>Bacillati</taxon>
        <taxon>Actinomycetota</taxon>
        <taxon>Actinomycetes</taxon>
        <taxon>Kitasatosporales</taxon>
        <taxon>Streptomycetaceae</taxon>
        <taxon>Streptomyces</taxon>
        <taxon>Streptomyces violaceusniger group</taxon>
    </lineage>
</organism>
<evidence type="ECO:0000313" key="2">
    <source>
        <dbReference type="EMBL" id="MBB4781547.1"/>
    </source>
</evidence>
<dbReference type="Proteomes" id="UP000530530">
    <property type="component" value="Unassembled WGS sequence"/>
</dbReference>
<dbReference type="EMBL" id="JACHNG010000001">
    <property type="protein sequence ID" value="MBB4781547.1"/>
    <property type="molecule type" value="Genomic_DNA"/>
</dbReference>
<evidence type="ECO:0000259" key="1">
    <source>
        <dbReference type="Pfam" id="PF13546"/>
    </source>
</evidence>
<protein>
    <submittedName>
        <fullName evidence="2">SRSO17 transposase</fullName>
    </submittedName>
</protein>
<name>A0ABR6LIE6_9ACTN</name>
<dbReference type="InterPro" id="IPR039365">
    <property type="entry name" value="IS701-like"/>
</dbReference>
<feature type="domain" description="Transposase IS701-like DDE" evidence="1">
    <location>
        <begin position="108"/>
        <end position="154"/>
    </location>
</feature>
<dbReference type="PANTHER" id="PTHR33627:SF1">
    <property type="entry name" value="TRANSPOSASE"/>
    <property type="match status" value="1"/>
</dbReference>
<evidence type="ECO:0000313" key="3">
    <source>
        <dbReference type="Proteomes" id="UP000530530"/>
    </source>
</evidence>
<dbReference type="InterPro" id="IPR038721">
    <property type="entry name" value="IS701-like_DDE_dom"/>
</dbReference>
<dbReference type="Pfam" id="PF13546">
    <property type="entry name" value="DDE_5"/>
    <property type="match status" value="2"/>
</dbReference>
<proteinExistence type="predicted"/>
<feature type="domain" description="Transposase IS701-like DDE" evidence="1">
    <location>
        <begin position="35"/>
        <end position="88"/>
    </location>
</feature>
<gene>
    <name evidence="2" type="ORF">BJY27_002508</name>
</gene>
<keyword evidence="3" id="KW-1185">Reference proteome</keyword>
<dbReference type="PANTHER" id="PTHR33627">
    <property type="entry name" value="TRANSPOSASE"/>
    <property type="match status" value="1"/>
</dbReference>
<comment type="caution">
    <text evidence="2">The sequence shown here is derived from an EMBL/GenBank/DDBJ whole genome shotgun (WGS) entry which is preliminary data.</text>
</comment>
<accession>A0ABR6LIE6</accession>
<reference evidence="2 3" key="1">
    <citation type="submission" date="2020-08" db="EMBL/GenBank/DDBJ databases">
        <title>Sequencing the genomes of 1000 actinobacteria strains.</title>
        <authorList>
            <person name="Klenk H.-P."/>
        </authorList>
    </citation>
    <scope>NUCLEOTIDE SEQUENCE [LARGE SCALE GENOMIC DNA]</scope>
    <source>
        <strain evidence="2 3">DSM 41530</strain>
    </source>
</reference>
<sequence>MPILFGFGRGGLVDTHQLEDLRARSTGPAADAFASAPRHDERRESVTWRGLMLDGRRRSVQPMAERLPDGDEQNLGQFVNQSPWDPGADAAAERGADGAADRLGCLGGKMSVGVGHQHCGALGKQANCQVAVTMHAVSEDPGSRLLQWRPFLPR</sequence>